<accession>A0A5B7IWY8</accession>
<reference evidence="1 2" key="1">
    <citation type="submission" date="2019-05" db="EMBL/GenBank/DDBJ databases">
        <title>Another draft genome of Portunus trituberculatus and its Hox gene families provides insights of decapod evolution.</title>
        <authorList>
            <person name="Jeong J.-H."/>
            <person name="Song I."/>
            <person name="Kim S."/>
            <person name="Choi T."/>
            <person name="Kim D."/>
            <person name="Ryu S."/>
            <person name="Kim W."/>
        </authorList>
    </citation>
    <scope>NUCLEOTIDE SEQUENCE [LARGE SCALE GENOMIC DNA]</scope>
    <source>
        <tissue evidence="1">Muscle</tissue>
    </source>
</reference>
<dbReference type="EMBL" id="VSRR010072329">
    <property type="protein sequence ID" value="MPC86729.1"/>
    <property type="molecule type" value="Genomic_DNA"/>
</dbReference>
<name>A0A5B7IWY8_PORTR</name>
<proteinExistence type="predicted"/>
<comment type="caution">
    <text evidence="1">The sequence shown here is derived from an EMBL/GenBank/DDBJ whole genome shotgun (WGS) entry which is preliminary data.</text>
</comment>
<dbReference type="Proteomes" id="UP000324222">
    <property type="component" value="Unassembled WGS sequence"/>
</dbReference>
<sequence length="59" mass="6786">MLHRPGWSGLKEHSGRFMQMCRTIVVLHRVVLWTFNSLDASRASCQRRSVSLACTQILN</sequence>
<gene>
    <name evidence="1" type="ORF">E2C01_081565</name>
</gene>
<dbReference type="AlphaFoldDB" id="A0A5B7IWY8"/>
<protein>
    <submittedName>
        <fullName evidence="1">Uncharacterized protein</fullName>
    </submittedName>
</protein>
<evidence type="ECO:0000313" key="2">
    <source>
        <dbReference type="Proteomes" id="UP000324222"/>
    </source>
</evidence>
<evidence type="ECO:0000313" key="1">
    <source>
        <dbReference type="EMBL" id="MPC86729.1"/>
    </source>
</evidence>
<organism evidence="1 2">
    <name type="scientific">Portunus trituberculatus</name>
    <name type="common">Swimming crab</name>
    <name type="synonym">Neptunus trituberculatus</name>
    <dbReference type="NCBI Taxonomy" id="210409"/>
    <lineage>
        <taxon>Eukaryota</taxon>
        <taxon>Metazoa</taxon>
        <taxon>Ecdysozoa</taxon>
        <taxon>Arthropoda</taxon>
        <taxon>Crustacea</taxon>
        <taxon>Multicrustacea</taxon>
        <taxon>Malacostraca</taxon>
        <taxon>Eumalacostraca</taxon>
        <taxon>Eucarida</taxon>
        <taxon>Decapoda</taxon>
        <taxon>Pleocyemata</taxon>
        <taxon>Brachyura</taxon>
        <taxon>Eubrachyura</taxon>
        <taxon>Portunoidea</taxon>
        <taxon>Portunidae</taxon>
        <taxon>Portuninae</taxon>
        <taxon>Portunus</taxon>
    </lineage>
</organism>
<keyword evidence="2" id="KW-1185">Reference proteome</keyword>